<gene>
    <name evidence="2" type="ORF">GCM10008066_12800</name>
</gene>
<feature type="region of interest" description="Disordered" evidence="1">
    <location>
        <begin position="34"/>
        <end position="54"/>
    </location>
</feature>
<dbReference type="RefSeq" id="WP_188380411.1">
    <property type="nucleotide sequence ID" value="NZ_BMDI01000001.1"/>
</dbReference>
<accession>A0A8J3AXP6</accession>
<dbReference type="Proteomes" id="UP000642180">
    <property type="component" value="Unassembled WGS sequence"/>
</dbReference>
<dbReference type="EMBL" id="BMDI01000001">
    <property type="protein sequence ID" value="GGI18198.1"/>
    <property type="molecule type" value="Genomic_DNA"/>
</dbReference>
<comment type="caution">
    <text evidence="2">The sequence shown here is derived from an EMBL/GenBank/DDBJ whole genome shotgun (WGS) entry which is preliminary data.</text>
</comment>
<dbReference type="AlphaFoldDB" id="A0A8J3AXP6"/>
<name>A0A8J3AXP6_9BURK</name>
<organism evidence="2 3">
    <name type="scientific">Oxalicibacterium faecigallinarum</name>
    <dbReference type="NCBI Taxonomy" id="573741"/>
    <lineage>
        <taxon>Bacteria</taxon>
        <taxon>Pseudomonadati</taxon>
        <taxon>Pseudomonadota</taxon>
        <taxon>Betaproteobacteria</taxon>
        <taxon>Burkholderiales</taxon>
        <taxon>Oxalobacteraceae</taxon>
        <taxon>Oxalicibacterium</taxon>
    </lineage>
</organism>
<dbReference type="PROSITE" id="PS51257">
    <property type="entry name" value="PROKAR_LIPOPROTEIN"/>
    <property type="match status" value="1"/>
</dbReference>
<feature type="compositionally biased region" description="Low complexity" evidence="1">
    <location>
        <begin position="44"/>
        <end position="54"/>
    </location>
</feature>
<evidence type="ECO:0000313" key="3">
    <source>
        <dbReference type="Proteomes" id="UP000642180"/>
    </source>
</evidence>
<proteinExistence type="predicted"/>
<evidence type="ECO:0000313" key="2">
    <source>
        <dbReference type="EMBL" id="GGI18198.1"/>
    </source>
</evidence>
<keyword evidence="3" id="KW-1185">Reference proteome</keyword>
<protein>
    <submittedName>
        <fullName evidence="2">Uncharacterized protein</fullName>
    </submittedName>
</protein>
<sequence>MGKSLFVAFAFAMTLAGCGSETEAPNTPLTAEEEAAKAERIRKANAAAESQLGH</sequence>
<evidence type="ECO:0000256" key="1">
    <source>
        <dbReference type="SAM" id="MobiDB-lite"/>
    </source>
</evidence>
<reference evidence="3" key="1">
    <citation type="journal article" date="2019" name="Int. J. Syst. Evol. Microbiol.">
        <title>The Global Catalogue of Microorganisms (GCM) 10K type strain sequencing project: providing services to taxonomists for standard genome sequencing and annotation.</title>
        <authorList>
            <consortium name="The Broad Institute Genomics Platform"/>
            <consortium name="The Broad Institute Genome Sequencing Center for Infectious Disease"/>
            <person name="Wu L."/>
            <person name="Ma J."/>
        </authorList>
    </citation>
    <scope>NUCLEOTIDE SEQUENCE [LARGE SCALE GENOMIC DNA]</scope>
    <source>
        <strain evidence="3">CCM 2767</strain>
    </source>
</reference>